<keyword evidence="2" id="KW-0732">Signal</keyword>
<accession>A0A7W3C9M3</accession>
<feature type="compositionally biased region" description="Gly residues" evidence="1">
    <location>
        <begin position="22"/>
        <end position="38"/>
    </location>
</feature>
<feature type="signal peptide" evidence="2">
    <location>
        <begin position="1"/>
        <end position="19"/>
    </location>
</feature>
<evidence type="ECO:0000313" key="4">
    <source>
        <dbReference type="Proteomes" id="UP000533461"/>
    </source>
</evidence>
<protein>
    <submittedName>
        <fullName evidence="3">Uncharacterized protein</fullName>
    </submittedName>
</protein>
<feature type="region of interest" description="Disordered" evidence="1">
    <location>
        <begin position="19"/>
        <end position="88"/>
    </location>
</feature>
<evidence type="ECO:0000256" key="1">
    <source>
        <dbReference type="SAM" id="MobiDB-lite"/>
    </source>
</evidence>
<dbReference type="AlphaFoldDB" id="A0A7W3C9M3"/>
<name>A0A7W3C9M3_ENTAS</name>
<dbReference type="Proteomes" id="UP000533461">
    <property type="component" value="Unassembled WGS sequence"/>
</dbReference>
<comment type="caution">
    <text evidence="3">The sequence shown here is derived from an EMBL/GenBank/DDBJ whole genome shotgun (WGS) entry which is preliminary data.</text>
</comment>
<feature type="chain" id="PRO_5043344163" evidence="2">
    <location>
        <begin position="20"/>
        <end position="88"/>
    </location>
</feature>
<dbReference type="EMBL" id="JABXRP010000001">
    <property type="protein sequence ID" value="MBA8076908.1"/>
    <property type="molecule type" value="Genomic_DNA"/>
</dbReference>
<evidence type="ECO:0000256" key="2">
    <source>
        <dbReference type="SAM" id="SignalP"/>
    </source>
</evidence>
<dbReference type="RefSeq" id="WP_182383153.1">
    <property type="nucleotide sequence ID" value="NZ_AP026886.1"/>
</dbReference>
<reference evidence="3 4" key="1">
    <citation type="submission" date="2020-06" db="EMBL/GenBank/DDBJ databases">
        <title>REHAB project genomes.</title>
        <authorList>
            <person name="Shaw L.P."/>
        </authorList>
    </citation>
    <scope>NUCLEOTIDE SEQUENCE [LARGE SCALE GENOMIC DNA]</scope>
    <source>
        <strain evidence="3 4">RHBSTW-00074</strain>
    </source>
</reference>
<feature type="compositionally biased region" description="Basic and acidic residues" evidence="1">
    <location>
        <begin position="77"/>
        <end position="88"/>
    </location>
</feature>
<proteinExistence type="predicted"/>
<evidence type="ECO:0000313" key="3">
    <source>
        <dbReference type="EMBL" id="MBA8076908.1"/>
    </source>
</evidence>
<organism evidence="3 4">
    <name type="scientific">Enterobacter asburiae</name>
    <dbReference type="NCBI Taxonomy" id="61645"/>
    <lineage>
        <taxon>Bacteria</taxon>
        <taxon>Pseudomonadati</taxon>
        <taxon>Pseudomonadota</taxon>
        <taxon>Gammaproteobacteria</taxon>
        <taxon>Enterobacterales</taxon>
        <taxon>Enterobacteriaceae</taxon>
        <taxon>Enterobacter</taxon>
        <taxon>Enterobacter cloacae complex</taxon>
    </lineage>
</organism>
<sequence>MTTRVIAFLLILGAFAVNAADGGNGGDGGTGSDGGNGSDGTVSAPGRAGCPGGTNPDASGKFYLPGTKQQCNPGKQDAVKSARQSDAE</sequence>
<gene>
    <name evidence="3" type="ORF">HV056_10130</name>
</gene>